<reference evidence="1 2" key="1">
    <citation type="journal article" date="2011" name="J. Bacteriol.">
        <title>Complete genome sequence of the type strain Cupriavidus necator N-1.</title>
        <authorList>
            <person name="Poehlein A."/>
            <person name="Kusian B."/>
            <person name="Friedrich B."/>
            <person name="Daniel R."/>
            <person name="Bowien B."/>
        </authorList>
    </citation>
    <scope>NUCLEOTIDE SEQUENCE [LARGE SCALE GENOMIC DNA]</scope>
    <source>
        <strain evidence="2">ATCC 43291 / DSM 13513 / CCUG 52238 / LMG 8453 / N-1</strain>
    </source>
</reference>
<protein>
    <recommendedName>
        <fullName evidence="3">DUF3088 domain-containing protein</fullName>
    </recommendedName>
</protein>
<dbReference type="EMBL" id="CP002877">
    <property type="protein sequence ID" value="AEI77287.1"/>
    <property type="molecule type" value="Genomic_DNA"/>
</dbReference>
<dbReference type="KEGG" id="cnc:CNE_1c19470"/>
<evidence type="ECO:0008006" key="3">
    <source>
        <dbReference type="Google" id="ProtNLM"/>
    </source>
</evidence>
<dbReference type="HOGENOM" id="CLU_141697_0_0_4"/>
<evidence type="ECO:0000313" key="2">
    <source>
        <dbReference type="Proteomes" id="UP000006798"/>
    </source>
</evidence>
<evidence type="ECO:0000313" key="1">
    <source>
        <dbReference type="EMBL" id="AEI77287.1"/>
    </source>
</evidence>
<dbReference type="AlphaFoldDB" id="G0EXT0"/>
<dbReference type="InterPro" id="IPR021439">
    <property type="entry name" value="DUF3088"/>
</dbReference>
<gene>
    <name evidence="1" type="ordered locus">CNE_1c19470</name>
</gene>
<sequence>MKVKDKLFMLRPGFFSGSEGPFYCGDSVAVEGLLGFFPQLRNEVDVEYIDAPRPRMAIVELIGEANQSAPVLVLGAGRAPVDDGVEIHVSGQTRFIDSPDHIRRYLSSQYGVAHPAS</sequence>
<dbReference type="Pfam" id="PF11287">
    <property type="entry name" value="DUF3088"/>
    <property type="match status" value="1"/>
</dbReference>
<proteinExistence type="predicted"/>
<organism evidence="1 2">
    <name type="scientific">Cupriavidus necator (strain ATCC 43291 / DSM 13513 / CCUG 52238 / LMG 8453 / N-1)</name>
    <name type="common">Ralstonia eutropha</name>
    <dbReference type="NCBI Taxonomy" id="1042878"/>
    <lineage>
        <taxon>Bacteria</taxon>
        <taxon>Pseudomonadati</taxon>
        <taxon>Pseudomonadota</taxon>
        <taxon>Betaproteobacteria</taxon>
        <taxon>Burkholderiales</taxon>
        <taxon>Burkholderiaceae</taxon>
        <taxon>Cupriavidus</taxon>
    </lineage>
</organism>
<name>G0EXT0_CUPNN</name>
<dbReference type="Proteomes" id="UP000006798">
    <property type="component" value="Chromosome 1"/>
</dbReference>
<accession>G0EXT0</accession>